<reference evidence="4" key="1">
    <citation type="submission" date="2021-02" db="EMBL/GenBank/DDBJ databases">
        <authorList>
            <person name="Bekaert M."/>
        </authorList>
    </citation>
    <scope>NUCLEOTIDE SEQUENCE</scope>
    <source>
        <strain evidence="4">IoA-00</strain>
    </source>
</reference>
<keyword evidence="3" id="KW-0143">Chaperone</keyword>
<sequence>MEIEAAAEEILSSRQEIVDLDRKRQSNREALVGLKKSAKSHWNGEESESWLALGNTFYIALPNRISTHLLEKDGVKFNTEINKQRSNLKVQLHELNDKEEGVYSSSLLGMNLSPLDKDEIAALRKNF</sequence>
<dbReference type="CDD" id="cd22860">
    <property type="entry name" value="PDRG1"/>
    <property type="match status" value="1"/>
</dbReference>
<dbReference type="Proteomes" id="UP000675881">
    <property type="component" value="Chromosome 1"/>
</dbReference>
<evidence type="ECO:0000256" key="3">
    <source>
        <dbReference type="ARBA" id="ARBA00023186"/>
    </source>
</evidence>
<protein>
    <submittedName>
        <fullName evidence="4">(salmon louse) hypothetical protein</fullName>
    </submittedName>
</protein>
<dbReference type="PANTHER" id="PTHR21162">
    <property type="entry name" value="P53 AND DNA DAMAGE-REGULATED PROTEIN"/>
    <property type="match status" value="1"/>
</dbReference>
<dbReference type="GO" id="GO:0005737">
    <property type="term" value="C:cytoplasm"/>
    <property type="evidence" value="ECO:0007669"/>
    <property type="project" value="UniProtKB-SubCell"/>
</dbReference>
<accession>A0A7R8GZK5</accession>
<organism evidence="4 5">
    <name type="scientific">Lepeophtheirus salmonis</name>
    <name type="common">Salmon louse</name>
    <name type="synonym">Caligus salmonis</name>
    <dbReference type="NCBI Taxonomy" id="72036"/>
    <lineage>
        <taxon>Eukaryota</taxon>
        <taxon>Metazoa</taxon>
        <taxon>Ecdysozoa</taxon>
        <taxon>Arthropoda</taxon>
        <taxon>Crustacea</taxon>
        <taxon>Multicrustacea</taxon>
        <taxon>Hexanauplia</taxon>
        <taxon>Copepoda</taxon>
        <taxon>Siphonostomatoida</taxon>
        <taxon>Caligidae</taxon>
        <taxon>Lepeophtheirus</taxon>
    </lineage>
</organism>
<comment type="subcellular location">
    <subcellularLocation>
        <location evidence="1">Cytoplasm</location>
    </subcellularLocation>
</comment>
<dbReference type="PANTHER" id="PTHR21162:SF0">
    <property type="entry name" value="P53 AND DNA DAMAGE-REGULATED PROTEIN 1"/>
    <property type="match status" value="1"/>
</dbReference>
<dbReference type="AlphaFoldDB" id="A0A7R8GZK5"/>
<evidence type="ECO:0000313" key="4">
    <source>
        <dbReference type="EMBL" id="CAF2754879.1"/>
    </source>
</evidence>
<dbReference type="OrthoDB" id="20282at2759"/>
<gene>
    <name evidence="4" type="ORF">LSAA_459</name>
</gene>
<dbReference type="InterPro" id="IPR030482">
    <property type="entry name" value="PDRG1"/>
</dbReference>
<evidence type="ECO:0000313" key="5">
    <source>
        <dbReference type="Proteomes" id="UP000675881"/>
    </source>
</evidence>
<name>A0A7R8GZK5_LEPSM</name>
<keyword evidence="2" id="KW-0963">Cytoplasm</keyword>
<evidence type="ECO:0000256" key="1">
    <source>
        <dbReference type="ARBA" id="ARBA00004496"/>
    </source>
</evidence>
<evidence type="ECO:0000256" key="2">
    <source>
        <dbReference type="ARBA" id="ARBA00022490"/>
    </source>
</evidence>
<dbReference type="EMBL" id="HG994580">
    <property type="protein sequence ID" value="CAF2754879.1"/>
    <property type="molecule type" value="Genomic_DNA"/>
</dbReference>
<proteinExistence type="predicted"/>
<keyword evidence="5" id="KW-1185">Reference proteome</keyword>